<keyword evidence="7" id="KW-0819">tRNA processing</keyword>
<keyword evidence="8" id="KW-0539">Nucleus</keyword>
<dbReference type="Pfam" id="PF05625">
    <property type="entry name" value="PAXNEB"/>
    <property type="match status" value="2"/>
</dbReference>
<comment type="pathway">
    <text evidence="3">tRNA modification; 5-methoxycarbonylmethyl-2-thiouridine-tRNA biosynthesis.</text>
</comment>
<dbReference type="InterPro" id="IPR027417">
    <property type="entry name" value="P-loop_NTPase"/>
</dbReference>
<dbReference type="InterPro" id="IPR008728">
    <property type="entry name" value="Elongator_complex_protein_4"/>
</dbReference>
<comment type="subcellular location">
    <subcellularLocation>
        <location evidence="2">Cytoplasm</location>
    </subcellularLocation>
    <subcellularLocation>
        <location evidence="1">Nucleus</location>
    </subcellularLocation>
</comment>
<sequence>MAASSSSFQKRTKTKLIEISGTRASLYNNQLLVSSGIPSLDAVLGGGVAVGTVLLIEEDASSMHAQLMLKYFAAEAIVTGQALTFVSADQDPHKIIKDLPAPVSADPTEKGDAWSDQHSAEGGTDEKMSIAWRYQNQPNHLRNDWDDAFVWRLEQLCDTVLRLQSFGASEKEKGHVFKDYSGLLHVIKLPCLNELVTHMPETLDLAFRLRRKKFTIEKLHLPPELSDTSGREQDDPVPLLHPVVSCGSTRPTALSTKLDF</sequence>
<comment type="caution">
    <text evidence="10">The sequence shown here is derived from an EMBL/GenBank/DDBJ whole genome shotgun (WGS) entry which is preliminary data.</text>
</comment>
<protein>
    <recommendedName>
        <fullName evidence="5">Elongator complex protein 4</fullName>
    </recommendedName>
</protein>
<comment type="similarity">
    <text evidence="4">Belongs to the ELP4 family.</text>
</comment>
<dbReference type="Gene3D" id="3.40.50.300">
    <property type="entry name" value="P-loop containing nucleotide triphosphate hydrolases"/>
    <property type="match status" value="2"/>
</dbReference>
<dbReference type="UniPathway" id="UPA00988"/>
<evidence type="ECO:0000256" key="9">
    <source>
        <dbReference type="SAM" id="MobiDB-lite"/>
    </source>
</evidence>
<dbReference type="Proteomes" id="UP000245119">
    <property type="component" value="Linkage Group LG3"/>
</dbReference>
<dbReference type="GO" id="GO:0005737">
    <property type="term" value="C:cytoplasm"/>
    <property type="evidence" value="ECO:0007669"/>
    <property type="project" value="UniProtKB-SubCell"/>
</dbReference>
<dbReference type="GO" id="GO:0033588">
    <property type="term" value="C:elongator holoenzyme complex"/>
    <property type="evidence" value="ECO:0007669"/>
    <property type="project" value="InterPro"/>
</dbReference>
<evidence type="ECO:0000256" key="1">
    <source>
        <dbReference type="ARBA" id="ARBA00004123"/>
    </source>
</evidence>
<evidence type="ECO:0000313" key="11">
    <source>
        <dbReference type="Proteomes" id="UP000245119"/>
    </source>
</evidence>
<dbReference type="EMBL" id="PZQS01000003">
    <property type="protein sequence ID" value="PVD33614.1"/>
    <property type="molecule type" value="Genomic_DNA"/>
</dbReference>
<evidence type="ECO:0000256" key="7">
    <source>
        <dbReference type="ARBA" id="ARBA00022694"/>
    </source>
</evidence>
<evidence type="ECO:0000256" key="3">
    <source>
        <dbReference type="ARBA" id="ARBA00005043"/>
    </source>
</evidence>
<keyword evidence="11" id="KW-1185">Reference proteome</keyword>
<evidence type="ECO:0000256" key="6">
    <source>
        <dbReference type="ARBA" id="ARBA00022490"/>
    </source>
</evidence>
<feature type="compositionally biased region" description="Basic and acidic residues" evidence="9">
    <location>
        <begin position="107"/>
        <end position="122"/>
    </location>
</feature>
<feature type="region of interest" description="Disordered" evidence="9">
    <location>
        <begin position="99"/>
        <end position="122"/>
    </location>
</feature>
<dbReference type="STRING" id="400727.A0A2T7PJP0"/>
<evidence type="ECO:0000313" key="10">
    <source>
        <dbReference type="EMBL" id="PVD33614.1"/>
    </source>
</evidence>
<dbReference type="AlphaFoldDB" id="A0A2T7PJP0"/>
<accession>A0A2T7PJP0</accession>
<evidence type="ECO:0000256" key="8">
    <source>
        <dbReference type="ARBA" id="ARBA00023242"/>
    </source>
</evidence>
<dbReference type="GO" id="GO:0002098">
    <property type="term" value="P:tRNA wobble uridine modification"/>
    <property type="evidence" value="ECO:0007669"/>
    <property type="project" value="InterPro"/>
</dbReference>
<dbReference type="PANTHER" id="PTHR12896:SF1">
    <property type="entry name" value="ELONGATOR COMPLEX PROTEIN 4"/>
    <property type="match status" value="1"/>
</dbReference>
<dbReference type="CDD" id="cd19494">
    <property type="entry name" value="Elp4"/>
    <property type="match status" value="1"/>
</dbReference>
<dbReference type="GO" id="GO:0008023">
    <property type="term" value="C:transcription elongation factor complex"/>
    <property type="evidence" value="ECO:0007669"/>
    <property type="project" value="TreeGrafter"/>
</dbReference>
<evidence type="ECO:0000256" key="4">
    <source>
        <dbReference type="ARBA" id="ARBA00007573"/>
    </source>
</evidence>
<dbReference type="OrthoDB" id="289162at2759"/>
<proteinExistence type="inferred from homology"/>
<reference evidence="10 11" key="1">
    <citation type="submission" date="2018-04" db="EMBL/GenBank/DDBJ databases">
        <title>The genome of golden apple snail Pomacea canaliculata provides insight into stress tolerance and invasive adaptation.</title>
        <authorList>
            <person name="Liu C."/>
            <person name="Liu B."/>
            <person name="Ren Y."/>
            <person name="Zhang Y."/>
            <person name="Wang H."/>
            <person name="Li S."/>
            <person name="Jiang F."/>
            <person name="Yin L."/>
            <person name="Zhang G."/>
            <person name="Qian W."/>
            <person name="Fan W."/>
        </authorList>
    </citation>
    <scope>NUCLEOTIDE SEQUENCE [LARGE SCALE GENOMIC DNA]</scope>
    <source>
        <strain evidence="10">SZHN2017</strain>
        <tissue evidence="10">Muscle</tissue>
    </source>
</reference>
<dbReference type="PANTHER" id="PTHR12896">
    <property type="entry name" value="PAX6 NEIGHBOR PROTEIN PAXNEB"/>
    <property type="match status" value="1"/>
</dbReference>
<evidence type="ECO:0000256" key="5">
    <source>
        <dbReference type="ARBA" id="ARBA00020265"/>
    </source>
</evidence>
<gene>
    <name evidence="10" type="ORF">C0Q70_04872</name>
</gene>
<keyword evidence="6" id="KW-0963">Cytoplasm</keyword>
<name>A0A2T7PJP0_POMCA</name>
<organism evidence="10 11">
    <name type="scientific">Pomacea canaliculata</name>
    <name type="common">Golden apple snail</name>
    <dbReference type="NCBI Taxonomy" id="400727"/>
    <lineage>
        <taxon>Eukaryota</taxon>
        <taxon>Metazoa</taxon>
        <taxon>Spiralia</taxon>
        <taxon>Lophotrochozoa</taxon>
        <taxon>Mollusca</taxon>
        <taxon>Gastropoda</taxon>
        <taxon>Caenogastropoda</taxon>
        <taxon>Architaenioglossa</taxon>
        <taxon>Ampullarioidea</taxon>
        <taxon>Ampullariidae</taxon>
        <taxon>Pomacea</taxon>
    </lineage>
</organism>
<evidence type="ECO:0000256" key="2">
    <source>
        <dbReference type="ARBA" id="ARBA00004496"/>
    </source>
</evidence>